<dbReference type="OrthoDB" id="5510929at2"/>
<sequence>MKIKRKIVYITPKLLGAVITLLVLVSCYKLEDLTPNFEDASSTVVYDLPGDTLATDGWEERFETGDLYLRQRYYNARWTDSIRFVSQTNEVINAAEGADVNPVGKTPDEWKAEVLVRERAIRWLKEAISHPATVSDNEAYLNTSNKRRYIRRNNSWYQMDIIPKSSADNAENITINWRGFLSTPPNNPSKGWAYRDNENFRVYLYNGTAWELMTSNANYNENKDFVQVQYSKSGKEAGKYSMFLYRFKDGWQHFIRDAADSIRYLKTADWDLAFTGEMNSTIFLNNGRNKIGPSTGSPITKSSLIMYEYGYDFMDEAPEDEFFDSRPADNLLISYASQYGPGVNSWYEYGSTFIAKPFPYKAYYLRLEQPDGSYLYGKLQLISMYKGAPEVLTDANWPSPFMTFRFFIQKDGSRNLKTKK</sequence>
<gene>
    <name evidence="1" type="ORF">SAMN05660862_0120</name>
</gene>
<reference evidence="1 2" key="1">
    <citation type="submission" date="2017-04" db="EMBL/GenBank/DDBJ databases">
        <authorList>
            <person name="Afonso C.L."/>
            <person name="Miller P.J."/>
            <person name="Scott M.A."/>
            <person name="Spackman E."/>
            <person name="Goraichik I."/>
            <person name="Dimitrov K.M."/>
            <person name="Suarez D.L."/>
            <person name="Swayne D.E."/>
        </authorList>
    </citation>
    <scope>NUCLEOTIDE SEQUENCE [LARGE SCALE GENOMIC DNA]</scope>
    <source>
        <strain evidence="1 2">DSM 22418</strain>
    </source>
</reference>
<dbReference type="EMBL" id="FXAU01000001">
    <property type="protein sequence ID" value="SMG06112.1"/>
    <property type="molecule type" value="Genomic_DNA"/>
</dbReference>
<protein>
    <recommendedName>
        <fullName evidence="3">HmuY protein</fullName>
    </recommendedName>
</protein>
<dbReference type="STRING" id="561061.SAMN05660862_0120"/>
<dbReference type="PROSITE" id="PS51257">
    <property type="entry name" value="PROKAR_LIPOPROTEIN"/>
    <property type="match status" value="1"/>
</dbReference>
<evidence type="ECO:0008006" key="3">
    <source>
        <dbReference type="Google" id="ProtNLM"/>
    </source>
</evidence>
<proteinExistence type="predicted"/>
<dbReference type="RefSeq" id="WP_085471102.1">
    <property type="nucleotide sequence ID" value="NZ_FXAU01000001.1"/>
</dbReference>
<evidence type="ECO:0000313" key="2">
    <source>
        <dbReference type="Proteomes" id="UP000192980"/>
    </source>
</evidence>
<dbReference type="Proteomes" id="UP000192980">
    <property type="component" value="Unassembled WGS sequence"/>
</dbReference>
<evidence type="ECO:0000313" key="1">
    <source>
        <dbReference type="EMBL" id="SMG06112.1"/>
    </source>
</evidence>
<keyword evidence="2" id="KW-1185">Reference proteome</keyword>
<name>A0A1X7HVT5_9SPHI</name>
<dbReference type="AlphaFoldDB" id="A0A1X7HVT5"/>
<accession>A0A1X7HVT5</accession>
<organism evidence="1 2">
    <name type="scientific">Sphingobacterium psychroaquaticum</name>
    <dbReference type="NCBI Taxonomy" id="561061"/>
    <lineage>
        <taxon>Bacteria</taxon>
        <taxon>Pseudomonadati</taxon>
        <taxon>Bacteroidota</taxon>
        <taxon>Sphingobacteriia</taxon>
        <taxon>Sphingobacteriales</taxon>
        <taxon>Sphingobacteriaceae</taxon>
        <taxon>Sphingobacterium</taxon>
    </lineage>
</organism>